<proteinExistence type="predicted"/>
<reference evidence="1 2" key="1">
    <citation type="submission" date="2020-12" db="EMBL/GenBank/DDBJ databases">
        <title>Concerted genomic and epigenomic changes stabilize Arabidopsis allopolyploids.</title>
        <authorList>
            <person name="Chen Z."/>
        </authorList>
    </citation>
    <scope>NUCLEOTIDE SEQUENCE [LARGE SCALE GENOMIC DNA]</scope>
    <source>
        <strain evidence="1">As9502</strain>
        <tissue evidence="1">Leaf</tissue>
    </source>
</reference>
<dbReference type="Proteomes" id="UP000694251">
    <property type="component" value="Chromosome 8"/>
</dbReference>
<name>A0A8T2BDQ3_ARASU</name>
<organism evidence="1 2">
    <name type="scientific">Arabidopsis suecica</name>
    <name type="common">Swedish thale-cress</name>
    <name type="synonym">Cardaminopsis suecica</name>
    <dbReference type="NCBI Taxonomy" id="45249"/>
    <lineage>
        <taxon>Eukaryota</taxon>
        <taxon>Viridiplantae</taxon>
        <taxon>Streptophyta</taxon>
        <taxon>Embryophyta</taxon>
        <taxon>Tracheophyta</taxon>
        <taxon>Spermatophyta</taxon>
        <taxon>Magnoliopsida</taxon>
        <taxon>eudicotyledons</taxon>
        <taxon>Gunneridae</taxon>
        <taxon>Pentapetalae</taxon>
        <taxon>rosids</taxon>
        <taxon>malvids</taxon>
        <taxon>Brassicales</taxon>
        <taxon>Brassicaceae</taxon>
        <taxon>Camelineae</taxon>
        <taxon>Arabidopsis</taxon>
    </lineage>
</organism>
<evidence type="ECO:0000313" key="2">
    <source>
        <dbReference type="Proteomes" id="UP000694251"/>
    </source>
</evidence>
<evidence type="ECO:0000313" key="1">
    <source>
        <dbReference type="EMBL" id="KAG7584219.1"/>
    </source>
</evidence>
<protein>
    <submittedName>
        <fullName evidence="1">Uncharacterized protein</fullName>
    </submittedName>
</protein>
<accession>A0A8T2BDQ3</accession>
<comment type="caution">
    <text evidence="1">The sequence shown here is derived from an EMBL/GenBank/DDBJ whole genome shotgun (WGS) entry which is preliminary data.</text>
</comment>
<keyword evidence="2" id="KW-1185">Reference proteome</keyword>
<gene>
    <name evidence="1" type="ORF">ISN44_As08g036900</name>
</gene>
<dbReference type="AlphaFoldDB" id="A0A8T2BDQ3"/>
<dbReference type="EMBL" id="JAEFBJ010000008">
    <property type="protein sequence ID" value="KAG7584219.1"/>
    <property type="molecule type" value="Genomic_DNA"/>
</dbReference>
<sequence length="257" mass="29616">MTMETIIEHCMESPITARGQIRGFDVGSVLEVTNCSRFPPFSPDAGEDFNVDGDNYQRDLMGCLREDNVGKDIVVWYQAGQYTQKINNDMPNISLQKMEKWVLKLQGKLHREFLRKSGRGLMELTNVNVNNLQVKGNDKANWLHCKLRTYLKTSYQKANGEEIVHYRRLISEKLVEYSGVDLSHVHLRKLISCKWVQARVLQSIFYQAENVMIDGQFSDLNAEVDVTHQRVYILPQGVTDLKEKKKTCTICLQELLS</sequence>